<name>A0A5Q0LVV5_VARPD</name>
<dbReference type="PROSITE" id="PS51186">
    <property type="entry name" value="GNAT"/>
    <property type="match status" value="1"/>
</dbReference>
<gene>
    <name evidence="4" type="ORF">GFK26_01470</name>
</gene>
<keyword evidence="2" id="KW-0012">Acyltransferase</keyword>
<proteinExistence type="predicted"/>
<dbReference type="Gene3D" id="3.40.630.30">
    <property type="match status" value="1"/>
</dbReference>
<dbReference type="Pfam" id="PF00583">
    <property type="entry name" value="Acetyltransf_1"/>
    <property type="match status" value="1"/>
</dbReference>
<dbReference type="InterPro" id="IPR050832">
    <property type="entry name" value="Bact_Acetyltransf"/>
</dbReference>
<dbReference type="GO" id="GO:0016747">
    <property type="term" value="F:acyltransferase activity, transferring groups other than amino-acyl groups"/>
    <property type="evidence" value="ECO:0007669"/>
    <property type="project" value="InterPro"/>
</dbReference>
<dbReference type="EMBL" id="CP045644">
    <property type="protein sequence ID" value="QFZ81540.1"/>
    <property type="molecule type" value="Genomic_DNA"/>
</dbReference>
<evidence type="ECO:0000259" key="3">
    <source>
        <dbReference type="PROSITE" id="PS51186"/>
    </source>
</evidence>
<evidence type="ECO:0000256" key="1">
    <source>
        <dbReference type="ARBA" id="ARBA00022679"/>
    </source>
</evidence>
<protein>
    <submittedName>
        <fullName evidence="4">GNAT family N-acetyltransferase</fullName>
    </submittedName>
</protein>
<sequence>MQITYRQAVPEDTPACIELRGRTRENAFSVEELKALGITLESWQTGIADGSLPGHVALVDGELAGYCFGDRDTGEIAVLALLPAYEGQGIGKALLALMVDAFKGLGFQRLFLGCSPDPQVRSHGFYRHLGWKPTGEFDAAGDEVLAYVPS</sequence>
<feature type="domain" description="N-acetyltransferase" evidence="3">
    <location>
        <begin position="3"/>
        <end position="150"/>
    </location>
</feature>
<keyword evidence="1 4" id="KW-0808">Transferase</keyword>
<dbReference type="Proteomes" id="UP000326780">
    <property type="component" value="Chromosome"/>
</dbReference>
<dbReference type="SUPFAM" id="SSF55729">
    <property type="entry name" value="Acyl-CoA N-acyltransferases (Nat)"/>
    <property type="match status" value="1"/>
</dbReference>
<dbReference type="InterPro" id="IPR000182">
    <property type="entry name" value="GNAT_dom"/>
</dbReference>
<dbReference type="AlphaFoldDB" id="A0A5Q0LVV5"/>
<reference evidence="4 5" key="1">
    <citation type="submission" date="2019-10" db="EMBL/GenBank/DDBJ databases">
        <title>Complete genome sequence of Variovorax paradoxus 5C-2.</title>
        <authorList>
            <person name="Gogoleva N.E."/>
            <person name="Balkin A.S."/>
        </authorList>
    </citation>
    <scope>NUCLEOTIDE SEQUENCE [LARGE SCALE GENOMIC DNA]</scope>
    <source>
        <strain evidence="4 5">5C-2</strain>
    </source>
</reference>
<dbReference type="PANTHER" id="PTHR43877:SF2">
    <property type="entry name" value="AMINOALKYLPHOSPHONATE N-ACETYLTRANSFERASE-RELATED"/>
    <property type="match status" value="1"/>
</dbReference>
<evidence type="ECO:0000256" key="2">
    <source>
        <dbReference type="ARBA" id="ARBA00023315"/>
    </source>
</evidence>
<dbReference type="RefSeq" id="WP_153280536.1">
    <property type="nucleotide sequence ID" value="NZ_CP045644.1"/>
</dbReference>
<evidence type="ECO:0000313" key="5">
    <source>
        <dbReference type="Proteomes" id="UP000326780"/>
    </source>
</evidence>
<organism evidence="4 5">
    <name type="scientific">Variovorax paradoxus</name>
    <dbReference type="NCBI Taxonomy" id="34073"/>
    <lineage>
        <taxon>Bacteria</taxon>
        <taxon>Pseudomonadati</taxon>
        <taxon>Pseudomonadota</taxon>
        <taxon>Betaproteobacteria</taxon>
        <taxon>Burkholderiales</taxon>
        <taxon>Comamonadaceae</taxon>
        <taxon>Variovorax</taxon>
    </lineage>
</organism>
<dbReference type="CDD" id="cd04301">
    <property type="entry name" value="NAT_SF"/>
    <property type="match status" value="1"/>
</dbReference>
<accession>A0A5Q0LVV5</accession>
<evidence type="ECO:0000313" key="4">
    <source>
        <dbReference type="EMBL" id="QFZ81540.1"/>
    </source>
</evidence>
<dbReference type="InterPro" id="IPR016181">
    <property type="entry name" value="Acyl_CoA_acyltransferase"/>
</dbReference>
<dbReference type="PANTHER" id="PTHR43877">
    <property type="entry name" value="AMINOALKYLPHOSPHONATE N-ACETYLTRANSFERASE-RELATED-RELATED"/>
    <property type="match status" value="1"/>
</dbReference>